<evidence type="ECO:0000256" key="2">
    <source>
        <dbReference type="SAM" id="SignalP"/>
    </source>
</evidence>
<dbReference type="PANTHER" id="PTHR30632:SF11">
    <property type="entry name" value="BLR4797 PROTEIN"/>
    <property type="match status" value="1"/>
</dbReference>
<sequence>MPPVPSALATALLGAALALGAAAAQAEPLHVVSSGGLGAATDRLAAEFAQRSGQEVDTARGPSMGGTHNAIPQRLARHEPVDVVLGVSEALDALMAQGLLAAGSKVELADSTIACAVRHGAPHPDMGSVDGVRNALLAAHSVAWSDSASGRYIDREMIPRLGIVQQMQGKGRAIPAVPVGEVVARGEAEFGCQQRSELLPIAGIDIVGDLPAPLQRVTAFSVAIVAGSAREAQARAFIEFLRTPHAAEVIRATGLEPRAGR</sequence>
<keyword evidence="4" id="KW-1185">Reference proteome</keyword>
<comment type="caution">
    <text evidence="3">The sequence shown here is derived from an EMBL/GenBank/DDBJ whole genome shotgun (WGS) entry which is preliminary data.</text>
</comment>
<dbReference type="PANTHER" id="PTHR30632">
    <property type="entry name" value="MOLYBDATE-BINDING PERIPLASMIC PROTEIN"/>
    <property type="match status" value="1"/>
</dbReference>
<evidence type="ECO:0000256" key="1">
    <source>
        <dbReference type="SAM" id="MobiDB-lite"/>
    </source>
</evidence>
<proteinExistence type="predicted"/>
<evidence type="ECO:0000313" key="4">
    <source>
        <dbReference type="Proteomes" id="UP000715965"/>
    </source>
</evidence>
<organism evidence="3 4">
    <name type="scientific">Ramlibacter aquaticus</name>
    <dbReference type="NCBI Taxonomy" id="2780094"/>
    <lineage>
        <taxon>Bacteria</taxon>
        <taxon>Pseudomonadati</taxon>
        <taxon>Pseudomonadota</taxon>
        <taxon>Betaproteobacteria</taxon>
        <taxon>Burkholderiales</taxon>
        <taxon>Comamonadaceae</taxon>
        <taxon>Ramlibacter</taxon>
    </lineage>
</organism>
<reference evidence="3 4" key="1">
    <citation type="submission" date="2020-10" db="EMBL/GenBank/DDBJ databases">
        <title>Draft genome of Ramlibacter aquaticus LMG 30558.</title>
        <authorList>
            <person name="Props R."/>
        </authorList>
    </citation>
    <scope>NUCLEOTIDE SEQUENCE [LARGE SCALE GENOMIC DNA]</scope>
    <source>
        <strain evidence="3 4">LMG 30558</strain>
    </source>
</reference>
<protein>
    <submittedName>
        <fullName evidence="3">Substrate-binding domain-containing protein</fullName>
    </submittedName>
</protein>
<dbReference type="Gene3D" id="3.40.190.10">
    <property type="entry name" value="Periplasmic binding protein-like II"/>
    <property type="match status" value="2"/>
</dbReference>
<feature type="chain" id="PRO_5045125841" evidence="2">
    <location>
        <begin position="27"/>
        <end position="261"/>
    </location>
</feature>
<dbReference type="Proteomes" id="UP000715965">
    <property type="component" value="Unassembled WGS sequence"/>
</dbReference>
<gene>
    <name evidence="3" type="ORF">IM725_11100</name>
</gene>
<dbReference type="SUPFAM" id="SSF53850">
    <property type="entry name" value="Periplasmic binding protein-like II"/>
    <property type="match status" value="1"/>
</dbReference>
<keyword evidence="2" id="KW-0732">Signal</keyword>
<name>A0ABR9SFN5_9BURK</name>
<accession>A0ABR9SFN5</accession>
<feature type="signal peptide" evidence="2">
    <location>
        <begin position="1"/>
        <end position="26"/>
    </location>
</feature>
<evidence type="ECO:0000313" key="3">
    <source>
        <dbReference type="EMBL" id="MBE7941116.1"/>
    </source>
</evidence>
<feature type="region of interest" description="Disordered" evidence="1">
    <location>
        <begin position="51"/>
        <end position="73"/>
    </location>
</feature>
<dbReference type="InterPro" id="IPR050682">
    <property type="entry name" value="ModA/WtpA"/>
</dbReference>
<dbReference type="EMBL" id="JADDOJ010000039">
    <property type="protein sequence ID" value="MBE7941116.1"/>
    <property type="molecule type" value="Genomic_DNA"/>
</dbReference>
<dbReference type="Pfam" id="PF13531">
    <property type="entry name" value="SBP_bac_11"/>
    <property type="match status" value="1"/>
</dbReference>